<name>A0ABV1KLB9_9BACL</name>
<keyword evidence="3" id="KW-0804">Transcription</keyword>
<dbReference type="SUPFAM" id="SSF51215">
    <property type="entry name" value="Regulatory protein AraC"/>
    <property type="match status" value="1"/>
</dbReference>
<evidence type="ECO:0000259" key="4">
    <source>
        <dbReference type="PROSITE" id="PS01124"/>
    </source>
</evidence>
<dbReference type="PROSITE" id="PS01124">
    <property type="entry name" value="HTH_ARAC_FAMILY_2"/>
    <property type="match status" value="1"/>
</dbReference>
<feature type="domain" description="HTH araC/xylS-type" evidence="4">
    <location>
        <begin position="166"/>
        <end position="264"/>
    </location>
</feature>
<evidence type="ECO:0000313" key="6">
    <source>
        <dbReference type="Proteomes" id="UP001493487"/>
    </source>
</evidence>
<comment type="caution">
    <text evidence="5">The sequence shown here is derived from an EMBL/GenBank/DDBJ whole genome shotgun (WGS) entry which is preliminary data.</text>
</comment>
<dbReference type="InterPro" id="IPR003313">
    <property type="entry name" value="AraC-bd"/>
</dbReference>
<reference evidence="5 6" key="1">
    <citation type="journal article" date="2023" name="Genome Announc.">
        <title>Pan-Genome Analyses of the Genus Cohnella and Proposal of the Novel Species Cohnella silvisoli sp. nov., Isolated from Forest Soil.</title>
        <authorList>
            <person name="Wang C."/>
            <person name="Mao L."/>
            <person name="Bao G."/>
            <person name="Zhu H."/>
        </authorList>
    </citation>
    <scope>NUCLEOTIDE SEQUENCE [LARGE SCALE GENOMIC DNA]</scope>
    <source>
        <strain evidence="5 6">NL03-T5-1</strain>
    </source>
</reference>
<keyword evidence="1" id="KW-0805">Transcription regulation</keyword>
<sequence>MPFFNRPEEYSEFPNVPVFGGHFDENDAYRVRRPKGMSDWLIVYTLSGEGYFRTSTGERRCGAGQIGLLRSGVPHEYGTMPGHRWNFVWAHFQKLSEIDYLPNEEVLLHTLPDGYLRKRVYRTFQNLLHDSWDRSSFWNALCENSLREILLLIAQRLDKKIDPRIEHTLQLLTRSMKEEIRIDDLAKAVGLSSSRLSHLFKQEMGESVVEHLNQMRLRQAALLMEHMGRTATDASLDVGFNNYNHFAALFRKSYGLSPREYVKRSKESDFNPSKN</sequence>
<evidence type="ECO:0000256" key="2">
    <source>
        <dbReference type="ARBA" id="ARBA00023125"/>
    </source>
</evidence>
<accession>A0ABV1KLB9</accession>
<evidence type="ECO:0000256" key="3">
    <source>
        <dbReference type="ARBA" id="ARBA00023163"/>
    </source>
</evidence>
<keyword evidence="2" id="KW-0238">DNA-binding</keyword>
<dbReference type="Pfam" id="PF12833">
    <property type="entry name" value="HTH_18"/>
    <property type="match status" value="1"/>
</dbReference>
<dbReference type="RefSeq" id="WP_232182986.1">
    <property type="nucleotide sequence ID" value="NZ_JAIOAP010000001.1"/>
</dbReference>
<dbReference type="InterPro" id="IPR037923">
    <property type="entry name" value="HTH-like"/>
</dbReference>
<dbReference type="Gene3D" id="2.60.120.280">
    <property type="entry name" value="Regulatory protein AraC"/>
    <property type="match status" value="1"/>
</dbReference>
<proteinExistence type="predicted"/>
<keyword evidence="6" id="KW-1185">Reference proteome</keyword>
<dbReference type="PANTHER" id="PTHR43280">
    <property type="entry name" value="ARAC-FAMILY TRANSCRIPTIONAL REGULATOR"/>
    <property type="match status" value="1"/>
</dbReference>
<dbReference type="Gene3D" id="1.10.10.60">
    <property type="entry name" value="Homeodomain-like"/>
    <property type="match status" value="2"/>
</dbReference>
<gene>
    <name evidence="5" type="ORF">QJS35_00830</name>
</gene>
<protein>
    <submittedName>
        <fullName evidence="5">Helix-turn-helix domain-containing protein</fullName>
    </submittedName>
</protein>
<dbReference type="EMBL" id="JASKHM010000001">
    <property type="protein sequence ID" value="MEQ4480929.1"/>
    <property type="molecule type" value="Genomic_DNA"/>
</dbReference>
<dbReference type="SUPFAM" id="SSF46689">
    <property type="entry name" value="Homeodomain-like"/>
    <property type="match status" value="2"/>
</dbReference>
<evidence type="ECO:0000256" key="1">
    <source>
        <dbReference type="ARBA" id="ARBA00023015"/>
    </source>
</evidence>
<dbReference type="InterPro" id="IPR018060">
    <property type="entry name" value="HTH_AraC"/>
</dbReference>
<dbReference type="Proteomes" id="UP001493487">
    <property type="component" value="Unassembled WGS sequence"/>
</dbReference>
<dbReference type="InterPro" id="IPR009057">
    <property type="entry name" value="Homeodomain-like_sf"/>
</dbReference>
<evidence type="ECO:0000313" key="5">
    <source>
        <dbReference type="EMBL" id="MEQ4480929.1"/>
    </source>
</evidence>
<dbReference type="PANTHER" id="PTHR43280:SF2">
    <property type="entry name" value="HTH-TYPE TRANSCRIPTIONAL REGULATOR EXSA"/>
    <property type="match status" value="1"/>
</dbReference>
<organism evidence="5 6">
    <name type="scientific">Cohnella silvisoli</name>
    <dbReference type="NCBI Taxonomy" id="2873699"/>
    <lineage>
        <taxon>Bacteria</taxon>
        <taxon>Bacillati</taxon>
        <taxon>Bacillota</taxon>
        <taxon>Bacilli</taxon>
        <taxon>Bacillales</taxon>
        <taxon>Paenibacillaceae</taxon>
        <taxon>Cohnella</taxon>
    </lineage>
</organism>
<dbReference type="Pfam" id="PF02311">
    <property type="entry name" value="AraC_binding"/>
    <property type="match status" value="1"/>
</dbReference>
<dbReference type="SMART" id="SM00342">
    <property type="entry name" value="HTH_ARAC"/>
    <property type="match status" value="1"/>
</dbReference>